<dbReference type="InterPro" id="IPR015943">
    <property type="entry name" value="WD40/YVTN_repeat-like_dom_sf"/>
</dbReference>
<dbReference type="SMART" id="SM00320">
    <property type="entry name" value="WD40"/>
    <property type="match status" value="4"/>
</dbReference>
<keyword evidence="3" id="KW-1185">Reference proteome</keyword>
<evidence type="ECO:0000313" key="2">
    <source>
        <dbReference type="EMBL" id="KAF4306765.1"/>
    </source>
</evidence>
<feature type="compositionally biased region" description="Basic and acidic residues" evidence="1">
    <location>
        <begin position="121"/>
        <end position="132"/>
    </location>
</feature>
<organism evidence="2 3">
    <name type="scientific">Botryosphaeria dothidea</name>
    <dbReference type="NCBI Taxonomy" id="55169"/>
    <lineage>
        <taxon>Eukaryota</taxon>
        <taxon>Fungi</taxon>
        <taxon>Dikarya</taxon>
        <taxon>Ascomycota</taxon>
        <taxon>Pezizomycotina</taxon>
        <taxon>Dothideomycetes</taxon>
        <taxon>Dothideomycetes incertae sedis</taxon>
        <taxon>Botryosphaeriales</taxon>
        <taxon>Botryosphaeriaceae</taxon>
        <taxon>Botryosphaeria</taxon>
    </lineage>
</organism>
<feature type="region of interest" description="Disordered" evidence="1">
    <location>
        <begin position="532"/>
        <end position="566"/>
    </location>
</feature>
<proteinExistence type="predicted"/>
<comment type="caution">
    <text evidence="2">The sequence shown here is derived from an EMBL/GenBank/DDBJ whole genome shotgun (WGS) entry which is preliminary data.</text>
</comment>
<sequence length="582" mass="64196">MTDDPDNMAQANDRSEVGSAAIMTNAAEDLDTGKHELTQHGQDTFNKRRKLDIDTPANYQDELEAAKQALLRRLFGPQPTTQPSAEVTAASATGEPHDTVRGSTVVEPERGHSLPENVEDPDARSHASDHKLAPAVDGTTATMGGNKDSEAKEAPPLSNSQAPPTSDSSSTAKSQITSASTTLTPPRLEETAPPYPFRNRYSRVLQSQRKAMWSPDGKCILTTCSDLCLRTHVLFNQRNEPPPSVYAGVYEAPSTIASFTPAPWFDTEEADTMHVVVSVQDHPIRLFNINDPDSKTVQAYSLMSETDDVQFIKAASMKFKPDGRQFVCGGLNSVAIFDINRERPVAHLHTHHNSKRKNKLDPYALSGSILSLDYRHDGVLAVGTTSSKIGFYTNYGEGEAIISENFSTKSAGEGIDALRWSPDGNYLYISQKRSNVINILDIRFSTRRLASLTNRPGNTTQSLSIDLKLHDNGYHVIAGGTDGVVRAWENPFTRSESSIRPDLEWKAHDDIVANAVANPVYQNYLVTTAGSDKFPTEDEYDTSDDEEDSERAVAKKRRRSEEERIPDAPVLPGWMKIWSFMK</sequence>
<feature type="region of interest" description="Disordered" evidence="1">
    <location>
        <begin position="1"/>
        <end position="52"/>
    </location>
</feature>
<dbReference type="InterPro" id="IPR001680">
    <property type="entry name" value="WD40_rpt"/>
</dbReference>
<dbReference type="PANTHER" id="PTHR13211">
    <property type="entry name" value="TELOMERASE CAJAL BODY PROTEIN 1"/>
    <property type="match status" value="1"/>
</dbReference>
<gene>
    <name evidence="2" type="ORF">GTA08_BOTSDO05458</name>
</gene>
<dbReference type="Gene3D" id="2.130.10.10">
    <property type="entry name" value="YVTN repeat-like/Quinoprotein amine dehydrogenase"/>
    <property type="match status" value="1"/>
</dbReference>
<dbReference type="PANTHER" id="PTHR13211:SF0">
    <property type="entry name" value="TELOMERASE CAJAL BODY PROTEIN 1"/>
    <property type="match status" value="1"/>
</dbReference>
<evidence type="ECO:0000256" key="1">
    <source>
        <dbReference type="SAM" id="MobiDB-lite"/>
    </source>
</evidence>
<accession>A0A8H4IST0</accession>
<dbReference type="InterPro" id="IPR051150">
    <property type="entry name" value="SWT21/TCAB1_mRNA_Telomere"/>
</dbReference>
<dbReference type="SUPFAM" id="SSF50978">
    <property type="entry name" value="WD40 repeat-like"/>
    <property type="match status" value="1"/>
</dbReference>
<evidence type="ECO:0000313" key="3">
    <source>
        <dbReference type="Proteomes" id="UP000572817"/>
    </source>
</evidence>
<feature type="region of interest" description="Disordered" evidence="1">
    <location>
        <begin position="70"/>
        <end position="195"/>
    </location>
</feature>
<dbReference type="AlphaFoldDB" id="A0A8H4IST0"/>
<dbReference type="InterPro" id="IPR036322">
    <property type="entry name" value="WD40_repeat_dom_sf"/>
</dbReference>
<protein>
    <recommendedName>
        <fullName evidence="4">Wd repeat protein</fullName>
    </recommendedName>
</protein>
<evidence type="ECO:0008006" key="4">
    <source>
        <dbReference type="Google" id="ProtNLM"/>
    </source>
</evidence>
<feature type="compositionally biased region" description="Polar residues" evidence="1">
    <location>
        <begin position="157"/>
        <end position="184"/>
    </location>
</feature>
<reference evidence="2" key="1">
    <citation type="submission" date="2020-04" db="EMBL/GenBank/DDBJ databases">
        <title>Genome Assembly and Annotation of Botryosphaeria dothidea sdau 11-99, a Latent Pathogen of Apple Fruit Ring Rot in China.</title>
        <authorList>
            <person name="Yu C."/>
            <person name="Diao Y."/>
            <person name="Lu Q."/>
            <person name="Zhao J."/>
            <person name="Cui S."/>
            <person name="Peng C."/>
            <person name="He B."/>
            <person name="Liu H."/>
        </authorList>
    </citation>
    <scope>NUCLEOTIDE SEQUENCE [LARGE SCALE GENOMIC DNA]</scope>
    <source>
        <strain evidence="2">Sdau11-99</strain>
    </source>
</reference>
<dbReference type="OrthoDB" id="239865at2759"/>
<dbReference type="Proteomes" id="UP000572817">
    <property type="component" value="Unassembled WGS sequence"/>
</dbReference>
<name>A0A8H4IST0_9PEZI</name>
<feature type="compositionally biased region" description="Acidic residues" evidence="1">
    <location>
        <begin position="537"/>
        <end position="549"/>
    </location>
</feature>
<dbReference type="EMBL" id="WWBZ02000033">
    <property type="protein sequence ID" value="KAF4306765.1"/>
    <property type="molecule type" value="Genomic_DNA"/>
</dbReference>